<evidence type="ECO:0000256" key="3">
    <source>
        <dbReference type="ARBA" id="ARBA00023004"/>
    </source>
</evidence>
<dbReference type="InterPro" id="IPR018967">
    <property type="entry name" value="FeS-contain_CDGSH-typ"/>
</dbReference>
<sequence>MSRIIRHDATGPALIEIGDKVVAVCQCGLSRNKPFCDGSHRATK</sequence>
<dbReference type="GO" id="GO:0051537">
    <property type="term" value="F:2 iron, 2 sulfur cluster binding"/>
    <property type="evidence" value="ECO:0007669"/>
    <property type="project" value="UniProtKB-KW"/>
</dbReference>
<dbReference type="Pfam" id="PF09360">
    <property type="entry name" value="zf-CDGSH"/>
    <property type="match status" value="1"/>
</dbReference>
<evidence type="ECO:0000256" key="2">
    <source>
        <dbReference type="ARBA" id="ARBA00022723"/>
    </source>
</evidence>
<keyword evidence="4" id="KW-0411">Iron-sulfur</keyword>
<proteinExistence type="predicted"/>
<keyword evidence="2" id="KW-0479">Metal-binding</keyword>
<evidence type="ECO:0000259" key="5">
    <source>
        <dbReference type="SMART" id="SM00704"/>
    </source>
</evidence>
<protein>
    <submittedName>
        <fullName evidence="6">Iron sulfur domain protein-containing, CDGSH-type domain protein</fullName>
    </submittedName>
</protein>
<evidence type="ECO:0000256" key="4">
    <source>
        <dbReference type="ARBA" id="ARBA00023014"/>
    </source>
</evidence>
<evidence type="ECO:0000256" key="1">
    <source>
        <dbReference type="ARBA" id="ARBA00022714"/>
    </source>
</evidence>
<dbReference type="InterPro" id="IPR042216">
    <property type="entry name" value="MitoNEET_CISD"/>
</dbReference>
<feature type="non-terminal residue" evidence="6">
    <location>
        <position position="44"/>
    </location>
</feature>
<dbReference type="Gene3D" id="3.40.5.90">
    <property type="entry name" value="CDGSH iron-sulfur domain, mitoNEET-type"/>
    <property type="match status" value="1"/>
</dbReference>
<keyword evidence="3" id="KW-0408">Iron</keyword>
<dbReference type="GO" id="GO:0046872">
    <property type="term" value="F:metal ion binding"/>
    <property type="evidence" value="ECO:0007669"/>
    <property type="project" value="UniProtKB-KW"/>
</dbReference>
<dbReference type="AlphaFoldDB" id="T1DBY7"/>
<evidence type="ECO:0000313" key="6">
    <source>
        <dbReference type="EMBL" id="EQD78959.1"/>
    </source>
</evidence>
<dbReference type="SMART" id="SM00704">
    <property type="entry name" value="ZnF_CDGSH"/>
    <property type="match status" value="1"/>
</dbReference>
<feature type="domain" description="Iron-binding zinc finger CDGSH type" evidence="5">
    <location>
        <begin position="10"/>
        <end position="44"/>
    </location>
</feature>
<name>T1DBY7_9ZZZZ</name>
<accession>T1DBY7</accession>
<gene>
    <name evidence="6" type="ORF">B1B_00448</name>
</gene>
<dbReference type="GO" id="GO:0005737">
    <property type="term" value="C:cytoplasm"/>
    <property type="evidence" value="ECO:0007669"/>
    <property type="project" value="UniProtKB-ARBA"/>
</dbReference>
<dbReference type="EMBL" id="AUZY01000341">
    <property type="protein sequence ID" value="EQD78959.1"/>
    <property type="molecule type" value="Genomic_DNA"/>
</dbReference>
<reference evidence="6" key="1">
    <citation type="submission" date="2013-08" db="EMBL/GenBank/DDBJ databases">
        <authorList>
            <person name="Mendez C."/>
            <person name="Richter M."/>
            <person name="Ferrer M."/>
            <person name="Sanchez J."/>
        </authorList>
    </citation>
    <scope>NUCLEOTIDE SEQUENCE</scope>
</reference>
<comment type="caution">
    <text evidence="6">The sequence shown here is derived from an EMBL/GenBank/DDBJ whole genome shotgun (WGS) entry which is preliminary data.</text>
</comment>
<organism evidence="6">
    <name type="scientific">mine drainage metagenome</name>
    <dbReference type="NCBI Taxonomy" id="410659"/>
    <lineage>
        <taxon>unclassified sequences</taxon>
        <taxon>metagenomes</taxon>
        <taxon>ecological metagenomes</taxon>
    </lineage>
</organism>
<keyword evidence="1" id="KW-0001">2Fe-2S</keyword>
<reference evidence="6" key="2">
    <citation type="journal article" date="2014" name="ISME J.">
        <title>Microbial stratification in low pH oxic and suboxic macroscopic growths along an acid mine drainage.</title>
        <authorList>
            <person name="Mendez-Garcia C."/>
            <person name="Mesa V."/>
            <person name="Sprenger R.R."/>
            <person name="Richter M."/>
            <person name="Diez M.S."/>
            <person name="Solano J."/>
            <person name="Bargiela R."/>
            <person name="Golyshina O.V."/>
            <person name="Manteca A."/>
            <person name="Ramos J.L."/>
            <person name="Gallego J.R."/>
            <person name="Llorente I."/>
            <person name="Martins Dos Santos V.A."/>
            <person name="Jensen O.N."/>
            <person name="Pelaez A.I."/>
            <person name="Sanchez J."/>
            <person name="Ferrer M."/>
        </authorList>
    </citation>
    <scope>NUCLEOTIDE SEQUENCE</scope>
</reference>